<accession>A0A9Q1IKW2</accession>
<sequence length="147" mass="15697">MSPLLCIGRRQPGETFSGSDSVPRESWGQGCDGSCGGERTFVYHPFVIDCEPLYPAVLFWDKAQPPHPAKPCRVPSCRPPTTVPHSARNPSRGSACPHVALPGGRWDGESGAGRPSRSEERPGLEASPYAHARLALTGGENRGLHSA</sequence>
<evidence type="ECO:0000256" key="1">
    <source>
        <dbReference type="SAM" id="MobiDB-lite"/>
    </source>
</evidence>
<protein>
    <submittedName>
        <fullName evidence="2">Uncharacterized protein</fullName>
    </submittedName>
</protein>
<organism evidence="2 3">
    <name type="scientific">Synaphobranchus kaupii</name>
    <name type="common">Kaup's arrowtooth eel</name>
    <dbReference type="NCBI Taxonomy" id="118154"/>
    <lineage>
        <taxon>Eukaryota</taxon>
        <taxon>Metazoa</taxon>
        <taxon>Chordata</taxon>
        <taxon>Craniata</taxon>
        <taxon>Vertebrata</taxon>
        <taxon>Euteleostomi</taxon>
        <taxon>Actinopterygii</taxon>
        <taxon>Neopterygii</taxon>
        <taxon>Teleostei</taxon>
        <taxon>Anguilliformes</taxon>
        <taxon>Synaphobranchidae</taxon>
        <taxon>Synaphobranchus</taxon>
    </lineage>
</organism>
<evidence type="ECO:0000313" key="2">
    <source>
        <dbReference type="EMBL" id="KAJ8343603.1"/>
    </source>
</evidence>
<proteinExistence type="predicted"/>
<feature type="region of interest" description="Disordered" evidence="1">
    <location>
        <begin position="69"/>
        <end position="147"/>
    </location>
</feature>
<dbReference type="Proteomes" id="UP001152622">
    <property type="component" value="Chromosome 13"/>
</dbReference>
<gene>
    <name evidence="2" type="ORF">SKAU_G00309320</name>
</gene>
<keyword evidence="3" id="KW-1185">Reference proteome</keyword>
<dbReference type="EMBL" id="JAINUF010000013">
    <property type="protein sequence ID" value="KAJ8343603.1"/>
    <property type="molecule type" value="Genomic_DNA"/>
</dbReference>
<evidence type="ECO:0000313" key="3">
    <source>
        <dbReference type="Proteomes" id="UP001152622"/>
    </source>
</evidence>
<name>A0A9Q1IKW2_SYNKA</name>
<comment type="caution">
    <text evidence="2">The sequence shown here is derived from an EMBL/GenBank/DDBJ whole genome shotgun (WGS) entry which is preliminary data.</text>
</comment>
<dbReference type="AlphaFoldDB" id="A0A9Q1IKW2"/>
<reference evidence="2" key="1">
    <citation type="journal article" date="2023" name="Science">
        <title>Genome structures resolve the early diversification of teleost fishes.</title>
        <authorList>
            <person name="Parey E."/>
            <person name="Louis A."/>
            <person name="Montfort J."/>
            <person name="Bouchez O."/>
            <person name="Roques C."/>
            <person name="Iampietro C."/>
            <person name="Lluch J."/>
            <person name="Castinel A."/>
            <person name="Donnadieu C."/>
            <person name="Desvignes T."/>
            <person name="Floi Bucao C."/>
            <person name="Jouanno E."/>
            <person name="Wen M."/>
            <person name="Mejri S."/>
            <person name="Dirks R."/>
            <person name="Jansen H."/>
            <person name="Henkel C."/>
            <person name="Chen W.J."/>
            <person name="Zahm M."/>
            <person name="Cabau C."/>
            <person name="Klopp C."/>
            <person name="Thompson A.W."/>
            <person name="Robinson-Rechavi M."/>
            <person name="Braasch I."/>
            <person name="Lecointre G."/>
            <person name="Bobe J."/>
            <person name="Postlethwait J.H."/>
            <person name="Berthelot C."/>
            <person name="Roest Crollius H."/>
            <person name="Guiguen Y."/>
        </authorList>
    </citation>
    <scope>NUCLEOTIDE SEQUENCE</scope>
    <source>
        <strain evidence="2">WJC10195</strain>
    </source>
</reference>